<dbReference type="Proteomes" id="UP000054007">
    <property type="component" value="Unassembled WGS sequence"/>
</dbReference>
<evidence type="ECO:0000313" key="4">
    <source>
        <dbReference type="Proteomes" id="UP000054007"/>
    </source>
</evidence>
<gene>
    <name evidence="3" type="ORF">CYLTODRAFT_415069</name>
</gene>
<keyword evidence="2" id="KW-0732">Signal</keyword>
<accession>A0A0D7AVT4</accession>
<dbReference type="EMBL" id="KN880843">
    <property type="protein sequence ID" value="KIY61964.1"/>
    <property type="molecule type" value="Genomic_DNA"/>
</dbReference>
<organism evidence="3 4">
    <name type="scientific">Cylindrobasidium torrendii FP15055 ss-10</name>
    <dbReference type="NCBI Taxonomy" id="1314674"/>
    <lineage>
        <taxon>Eukaryota</taxon>
        <taxon>Fungi</taxon>
        <taxon>Dikarya</taxon>
        <taxon>Basidiomycota</taxon>
        <taxon>Agaricomycotina</taxon>
        <taxon>Agaricomycetes</taxon>
        <taxon>Agaricomycetidae</taxon>
        <taxon>Agaricales</taxon>
        <taxon>Marasmiineae</taxon>
        <taxon>Physalacriaceae</taxon>
        <taxon>Cylindrobasidium</taxon>
    </lineage>
</organism>
<proteinExistence type="predicted"/>
<dbReference type="AlphaFoldDB" id="A0A0D7AVT4"/>
<evidence type="ECO:0000313" key="3">
    <source>
        <dbReference type="EMBL" id="KIY61964.1"/>
    </source>
</evidence>
<name>A0A0D7AVT4_9AGAR</name>
<protein>
    <submittedName>
        <fullName evidence="3">Uncharacterized protein</fullName>
    </submittedName>
</protein>
<feature type="signal peptide" evidence="2">
    <location>
        <begin position="1"/>
        <end position="21"/>
    </location>
</feature>
<evidence type="ECO:0000256" key="2">
    <source>
        <dbReference type="SAM" id="SignalP"/>
    </source>
</evidence>
<keyword evidence="4" id="KW-1185">Reference proteome</keyword>
<feature type="region of interest" description="Disordered" evidence="1">
    <location>
        <begin position="75"/>
        <end position="100"/>
    </location>
</feature>
<sequence length="100" mass="10854">MVARLVCVSAVWDNLALMVSGVSVRCSREQEALFKKRLERMSLTSRSLLNSYLQLHLEIGVRACIKAIGDRSGTLASRDNLKMPADSGGGPKVGDDGSWC</sequence>
<evidence type="ECO:0000256" key="1">
    <source>
        <dbReference type="SAM" id="MobiDB-lite"/>
    </source>
</evidence>
<reference evidence="3 4" key="1">
    <citation type="journal article" date="2015" name="Fungal Genet. Biol.">
        <title>Evolution of novel wood decay mechanisms in Agaricales revealed by the genome sequences of Fistulina hepatica and Cylindrobasidium torrendii.</title>
        <authorList>
            <person name="Floudas D."/>
            <person name="Held B.W."/>
            <person name="Riley R."/>
            <person name="Nagy L.G."/>
            <person name="Koehler G."/>
            <person name="Ransdell A.S."/>
            <person name="Younus H."/>
            <person name="Chow J."/>
            <person name="Chiniquy J."/>
            <person name="Lipzen A."/>
            <person name="Tritt A."/>
            <person name="Sun H."/>
            <person name="Haridas S."/>
            <person name="LaButti K."/>
            <person name="Ohm R.A."/>
            <person name="Kues U."/>
            <person name="Blanchette R.A."/>
            <person name="Grigoriev I.V."/>
            <person name="Minto R.E."/>
            <person name="Hibbett D.S."/>
        </authorList>
    </citation>
    <scope>NUCLEOTIDE SEQUENCE [LARGE SCALE GENOMIC DNA]</scope>
    <source>
        <strain evidence="3 4">FP15055 ss-10</strain>
    </source>
</reference>
<feature type="chain" id="PRO_5002316423" evidence="2">
    <location>
        <begin position="22"/>
        <end position="100"/>
    </location>
</feature>